<feature type="compositionally biased region" description="Polar residues" evidence="1">
    <location>
        <begin position="498"/>
        <end position="520"/>
    </location>
</feature>
<feature type="compositionally biased region" description="Basic and acidic residues" evidence="1">
    <location>
        <begin position="481"/>
        <end position="496"/>
    </location>
</feature>
<comment type="caution">
    <text evidence="2">The sequence shown here is derived from an EMBL/GenBank/DDBJ whole genome shotgun (WGS) entry which is preliminary data.</text>
</comment>
<keyword evidence="3" id="KW-1185">Reference proteome</keyword>
<reference evidence="2 3" key="1">
    <citation type="submission" date="2020-08" db="EMBL/GenBank/DDBJ databases">
        <authorList>
            <person name="Hejnol A."/>
        </authorList>
    </citation>
    <scope>NUCLEOTIDE SEQUENCE [LARGE SCALE GENOMIC DNA]</scope>
</reference>
<name>A0A7I8VMP8_9ANNE</name>
<feature type="compositionally biased region" description="Polar residues" evidence="1">
    <location>
        <begin position="410"/>
        <end position="424"/>
    </location>
</feature>
<feature type="compositionally biased region" description="Low complexity" evidence="1">
    <location>
        <begin position="283"/>
        <end position="305"/>
    </location>
</feature>
<dbReference type="EMBL" id="CAJFCJ010000006">
    <property type="protein sequence ID" value="CAD5115845.1"/>
    <property type="molecule type" value="Genomic_DNA"/>
</dbReference>
<feature type="compositionally biased region" description="Polar residues" evidence="1">
    <location>
        <begin position="601"/>
        <end position="651"/>
    </location>
</feature>
<feature type="region of interest" description="Disordered" evidence="1">
    <location>
        <begin position="276"/>
        <end position="377"/>
    </location>
</feature>
<feature type="region of interest" description="Disordered" evidence="1">
    <location>
        <begin position="481"/>
        <end position="520"/>
    </location>
</feature>
<feature type="region of interest" description="Disordered" evidence="1">
    <location>
        <begin position="401"/>
        <end position="442"/>
    </location>
</feature>
<feature type="compositionally biased region" description="Low complexity" evidence="1">
    <location>
        <begin position="102"/>
        <end position="120"/>
    </location>
</feature>
<dbReference type="PANTHER" id="PTHR18839">
    <property type="entry name" value="MITOTIC INTERACTOR AND SUBSTRATE OF PLK1 MISP FAMILY MEMBER"/>
    <property type="match status" value="1"/>
</dbReference>
<feature type="region of interest" description="Disordered" evidence="1">
    <location>
        <begin position="221"/>
        <end position="264"/>
    </location>
</feature>
<feature type="region of interest" description="Disordered" evidence="1">
    <location>
        <begin position="543"/>
        <end position="662"/>
    </location>
</feature>
<dbReference type="OrthoDB" id="9449914at2759"/>
<dbReference type="Proteomes" id="UP000549394">
    <property type="component" value="Unassembled WGS sequence"/>
</dbReference>
<feature type="compositionally biased region" description="Acidic residues" evidence="1">
    <location>
        <begin position="231"/>
        <end position="249"/>
    </location>
</feature>
<feature type="compositionally biased region" description="Low complexity" evidence="1">
    <location>
        <begin position="313"/>
        <end position="352"/>
    </location>
</feature>
<dbReference type="PANTHER" id="PTHR18839:SF0">
    <property type="entry name" value="MITOTIC INTERACTOR AND SUBSTRATE OF PLK1 ISOFORM X1-RELATED"/>
    <property type="match status" value="1"/>
</dbReference>
<evidence type="ECO:0000313" key="3">
    <source>
        <dbReference type="Proteomes" id="UP000549394"/>
    </source>
</evidence>
<sequence>MDYPVDTDDEEPREGDFGVDYEVNNVIETKKRVRFADEYEEDNGLNQGEDYEDVLYTNLAMKILDEYSKGDYDDEHADFIENPGENDVKHRNSSISSTVPLSATSSKTYSNSSSIKTIQPTKTTYASTISTTTTTTTTPGRRFVNNDERVSIANLNVAKKQLQKFTIQSENNKNTLKMEDKRYDSVIEKEILLDEERELQLKKERGIIVNSQDFQEMTEVDRHTHVHKDEINDELNEEDEHDEDEDEEFNGNYETNFHSAKEETLIEKEIRLAKEREEELRQQRSSTSQIQSPRPSTTNPNTPTPIKSVVAKTPTHFTSPSSTPTPNSTPKTNVNQRLSTPSSTSSLKRSSPAPIVIHESPCNQSTENRLARELREQEEKEEELRIIRKKMGLQTKVDGIETTPILPNMQKIQSPSINESPSSQHTEKTQSPHHFSESSYPPAKVKVAPLLEEDETDLSRFEVNTNETPIETEIRLAREREESFRREKGISPKVAKEQGSNSPHQRFSTGTPPNIAKTNSNQNYKTWVHSRIQNEIQLEQEREENLKHQGRIITTSKDSESDVRKYTEVTPTQPNSDRKSFGSAGKSILKHENQTRKLSDSNRPNSYKSPQNMNNSPRGSIDSTARQITSSSSMNFENTPTSTTRRLSSENILKPSPRSNDLIERELREMHEREEELRKQRTALGLYHKNNVQDIYNDDDDDDDIEEHIETAEVYRDEANFRRSSSSSVASSQNQNESGSAERARRKHRLEAEWNQKIQQNY</sequence>
<evidence type="ECO:0000313" key="2">
    <source>
        <dbReference type="EMBL" id="CAD5115845.1"/>
    </source>
</evidence>
<proteinExistence type="predicted"/>
<protein>
    <submittedName>
        <fullName evidence="2">DgyrCDS4784</fullName>
    </submittedName>
</protein>
<dbReference type="AlphaFoldDB" id="A0A7I8VMP8"/>
<feature type="compositionally biased region" description="Basic and acidic residues" evidence="1">
    <location>
        <begin position="557"/>
        <end position="567"/>
    </location>
</feature>
<feature type="compositionally biased region" description="Basic and acidic residues" evidence="1">
    <location>
        <begin position="589"/>
        <end position="600"/>
    </location>
</feature>
<feature type="region of interest" description="Disordered" evidence="1">
    <location>
        <begin position="716"/>
        <end position="762"/>
    </location>
</feature>
<feature type="compositionally biased region" description="Basic and acidic residues" evidence="1">
    <location>
        <begin position="425"/>
        <end position="436"/>
    </location>
</feature>
<gene>
    <name evidence="2" type="ORF">DGYR_LOCUS4535</name>
</gene>
<feature type="compositionally biased region" description="Basic and acidic residues" evidence="1">
    <location>
        <begin position="221"/>
        <end position="230"/>
    </location>
</feature>
<feature type="region of interest" description="Disordered" evidence="1">
    <location>
        <begin position="83"/>
        <end position="120"/>
    </location>
</feature>
<evidence type="ECO:0000256" key="1">
    <source>
        <dbReference type="SAM" id="MobiDB-lite"/>
    </source>
</evidence>
<organism evidence="2 3">
    <name type="scientific">Dimorphilus gyrociliatus</name>
    <dbReference type="NCBI Taxonomy" id="2664684"/>
    <lineage>
        <taxon>Eukaryota</taxon>
        <taxon>Metazoa</taxon>
        <taxon>Spiralia</taxon>
        <taxon>Lophotrochozoa</taxon>
        <taxon>Annelida</taxon>
        <taxon>Polychaeta</taxon>
        <taxon>Polychaeta incertae sedis</taxon>
        <taxon>Dinophilidae</taxon>
        <taxon>Dimorphilus</taxon>
    </lineage>
</organism>
<accession>A0A7I8VMP8</accession>
<dbReference type="InterPro" id="IPR042779">
    <property type="entry name" value="MISP/MISP3-like"/>
</dbReference>